<organism evidence="1 2">
    <name type="scientific">Mycena sanguinolenta</name>
    <dbReference type="NCBI Taxonomy" id="230812"/>
    <lineage>
        <taxon>Eukaryota</taxon>
        <taxon>Fungi</taxon>
        <taxon>Dikarya</taxon>
        <taxon>Basidiomycota</taxon>
        <taxon>Agaricomycotina</taxon>
        <taxon>Agaricomycetes</taxon>
        <taxon>Agaricomycetidae</taxon>
        <taxon>Agaricales</taxon>
        <taxon>Marasmiineae</taxon>
        <taxon>Mycenaceae</taxon>
        <taxon>Mycena</taxon>
    </lineage>
</organism>
<dbReference type="EMBL" id="JACAZH010000076">
    <property type="protein sequence ID" value="KAF7328600.1"/>
    <property type="molecule type" value="Genomic_DNA"/>
</dbReference>
<dbReference type="Proteomes" id="UP000623467">
    <property type="component" value="Unassembled WGS sequence"/>
</dbReference>
<reference evidence="1" key="1">
    <citation type="submission" date="2020-05" db="EMBL/GenBank/DDBJ databases">
        <title>Mycena genomes resolve the evolution of fungal bioluminescence.</title>
        <authorList>
            <person name="Tsai I.J."/>
        </authorList>
    </citation>
    <scope>NUCLEOTIDE SEQUENCE</scope>
    <source>
        <strain evidence="1">160909Yilan</strain>
    </source>
</reference>
<comment type="caution">
    <text evidence="1">The sequence shown here is derived from an EMBL/GenBank/DDBJ whole genome shotgun (WGS) entry which is preliminary data.</text>
</comment>
<sequence length="150" mass="16658">MRTNRFVRFFEALVHTRPAHLLPPCVIFRVPFAFAPRPPVTGFDISSLSSTGCFFPNPGPLRCISSLSAGTHRVRVSGKYRAQSWTADRPRSKPDAPTVDTRVVCSRRASRLWVPPQVQDAGIAALGLSLPGHVYELRRVPVARKTRSPK</sequence>
<keyword evidence="2" id="KW-1185">Reference proteome</keyword>
<accession>A0A8H6U537</accession>
<protein>
    <submittedName>
        <fullName evidence="1">Uncharacterized protein</fullName>
    </submittedName>
</protein>
<evidence type="ECO:0000313" key="1">
    <source>
        <dbReference type="EMBL" id="KAF7328600.1"/>
    </source>
</evidence>
<proteinExistence type="predicted"/>
<dbReference type="AlphaFoldDB" id="A0A8H6U537"/>
<name>A0A8H6U537_9AGAR</name>
<evidence type="ECO:0000313" key="2">
    <source>
        <dbReference type="Proteomes" id="UP000623467"/>
    </source>
</evidence>
<gene>
    <name evidence="1" type="ORF">MSAN_02480900</name>
</gene>